<feature type="transmembrane region" description="Helical" evidence="1">
    <location>
        <begin position="50"/>
        <end position="69"/>
    </location>
</feature>
<evidence type="ECO:0000313" key="3">
    <source>
        <dbReference type="Proteomes" id="UP000599312"/>
    </source>
</evidence>
<keyword evidence="1" id="KW-0472">Membrane</keyword>
<evidence type="ECO:0000313" key="2">
    <source>
        <dbReference type="EMBL" id="MBF9234793.1"/>
    </source>
</evidence>
<dbReference type="AlphaFoldDB" id="A0A931BRN3"/>
<keyword evidence="1" id="KW-1133">Transmembrane helix</keyword>
<dbReference type="Pfam" id="PF14023">
    <property type="entry name" value="Bestrophin-like"/>
    <property type="match status" value="1"/>
</dbReference>
<feature type="transmembrane region" description="Helical" evidence="1">
    <location>
        <begin position="211"/>
        <end position="233"/>
    </location>
</feature>
<feature type="transmembrane region" description="Helical" evidence="1">
    <location>
        <begin position="9"/>
        <end position="30"/>
    </location>
</feature>
<dbReference type="Proteomes" id="UP000599312">
    <property type="component" value="Unassembled WGS sequence"/>
</dbReference>
<feature type="transmembrane region" description="Helical" evidence="1">
    <location>
        <begin position="175"/>
        <end position="205"/>
    </location>
</feature>
<keyword evidence="1" id="KW-0812">Transmembrane</keyword>
<dbReference type="RefSeq" id="WP_196272779.1">
    <property type="nucleotide sequence ID" value="NZ_JADQDO010000008.1"/>
</dbReference>
<organism evidence="2 3">
    <name type="scientific">Microvirga alba</name>
    <dbReference type="NCBI Taxonomy" id="2791025"/>
    <lineage>
        <taxon>Bacteria</taxon>
        <taxon>Pseudomonadati</taxon>
        <taxon>Pseudomonadota</taxon>
        <taxon>Alphaproteobacteria</taxon>
        <taxon>Hyphomicrobiales</taxon>
        <taxon>Methylobacteriaceae</taxon>
        <taxon>Microvirga</taxon>
    </lineage>
</organism>
<keyword evidence="3" id="KW-1185">Reference proteome</keyword>
<protein>
    <submittedName>
        <fullName evidence="2">DUF4239 domain-containing protein</fullName>
    </submittedName>
</protein>
<accession>A0A931BRN3</accession>
<comment type="caution">
    <text evidence="2">The sequence shown here is derived from an EMBL/GenBank/DDBJ whole genome shotgun (WGS) entry which is preliminary data.</text>
</comment>
<dbReference type="InterPro" id="IPR025333">
    <property type="entry name" value="DUF4239"/>
</dbReference>
<dbReference type="EMBL" id="JADQDO010000008">
    <property type="protein sequence ID" value="MBF9234793.1"/>
    <property type="molecule type" value="Genomic_DNA"/>
</dbReference>
<name>A0A931BRN3_9HYPH</name>
<gene>
    <name evidence="2" type="ORF">I2H38_15565</name>
</gene>
<evidence type="ECO:0000256" key="1">
    <source>
        <dbReference type="SAM" id="Phobius"/>
    </source>
</evidence>
<proteinExistence type="predicted"/>
<sequence>MAFLTIQPLWVSGTVLIAATLLAMAATVLVRRRVASERVRINNEVAGFTFATIGVLYAVLLAFAVIIVWEKFSTADTVAVQEAGAVATLYRLANGIGGDPGAALDESLTRYGKTAIAEDWPAMERGRSSETVTRALNVTYAALLTFTPTDGRGTALLTEALRQLDRLTESRRTRLVLASGAVPGVLWFVLLGGAVLTIGFTLFFGTESTRAHAMMTGSLAFLIFSALLVIVVIDRPFTGPVKVQPDALAIVLQDVGNKTVP</sequence>
<reference evidence="2" key="1">
    <citation type="submission" date="2020-11" db="EMBL/GenBank/DDBJ databases">
        <authorList>
            <person name="Kim M.K."/>
        </authorList>
    </citation>
    <scope>NUCLEOTIDE SEQUENCE</scope>
    <source>
        <strain evidence="2">BT350</strain>
    </source>
</reference>